<accession>A0A5Q4Z6E3</accession>
<evidence type="ECO:0000313" key="1">
    <source>
        <dbReference type="EMBL" id="VVD28259.1"/>
    </source>
</evidence>
<keyword evidence="2" id="KW-1185">Reference proteome</keyword>
<name>A0A5Q4Z6E3_9BURK</name>
<sequence length="79" mass="8728">MLRSSISEERASDRENEDWCGVTHEGLALREAKRGFLFQICTPASRPPHVSQSPFVWINALLGLGWRLTEGGGCQVSQG</sequence>
<dbReference type="KEGG" id="pdio:PDMSB3_1803"/>
<gene>
    <name evidence="1" type="ORF">PDMSB3_1803</name>
</gene>
<dbReference type="Proteomes" id="UP000325811">
    <property type="component" value="Chromosome I"/>
</dbReference>
<dbReference type="AlphaFoldDB" id="A0A5Q4Z6E3"/>
<proteinExistence type="predicted"/>
<evidence type="ECO:0000313" key="2">
    <source>
        <dbReference type="Proteomes" id="UP000325811"/>
    </source>
</evidence>
<dbReference type="EMBL" id="LR699553">
    <property type="protein sequence ID" value="VVD28259.1"/>
    <property type="molecule type" value="Genomic_DNA"/>
</dbReference>
<reference evidence="1 2" key="1">
    <citation type="submission" date="2019-08" db="EMBL/GenBank/DDBJ databases">
        <authorList>
            <person name="Herpell B J."/>
        </authorList>
    </citation>
    <scope>NUCLEOTIDE SEQUENCE [LARGE SCALE GENOMIC DNA]</scope>
    <source>
        <strain evidence="2">Msb3</strain>
    </source>
</reference>
<protein>
    <submittedName>
        <fullName evidence="1">Uncharacterized protein</fullName>
    </submittedName>
</protein>
<organism evidence="1 2">
    <name type="scientific">Paraburkholderia dioscoreae</name>
    <dbReference type="NCBI Taxonomy" id="2604047"/>
    <lineage>
        <taxon>Bacteria</taxon>
        <taxon>Pseudomonadati</taxon>
        <taxon>Pseudomonadota</taxon>
        <taxon>Betaproteobacteria</taxon>
        <taxon>Burkholderiales</taxon>
        <taxon>Burkholderiaceae</taxon>
        <taxon>Paraburkholderia</taxon>
    </lineage>
</organism>